<name>A0A3G4ZLG7_9VIRU</name>
<evidence type="ECO:0000256" key="1">
    <source>
        <dbReference type="SAM" id="Phobius"/>
    </source>
</evidence>
<keyword evidence="1" id="KW-0812">Transmembrane</keyword>
<sequence length="51" mass="5814">MYALADSQVPILDDGGGIDRYANSYYKMTLCIVIIIIILFFAFLLKYKGVY</sequence>
<keyword evidence="1" id="KW-1133">Transmembrane helix</keyword>
<evidence type="ECO:0000313" key="2">
    <source>
        <dbReference type="EMBL" id="AYV75668.1"/>
    </source>
</evidence>
<protein>
    <submittedName>
        <fullName evidence="2">Uncharacterized protein</fullName>
    </submittedName>
</protein>
<gene>
    <name evidence="2" type="ORF">Terrestrivirus2_176</name>
</gene>
<keyword evidence="1" id="KW-0472">Membrane</keyword>
<organism evidence="2">
    <name type="scientific">Terrestrivirus sp</name>
    <dbReference type="NCBI Taxonomy" id="2487775"/>
    <lineage>
        <taxon>Viruses</taxon>
        <taxon>Varidnaviria</taxon>
        <taxon>Bamfordvirae</taxon>
        <taxon>Nucleocytoviricota</taxon>
        <taxon>Megaviricetes</taxon>
        <taxon>Imitervirales</taxon>
        <taxon>Mimiviridae</taxon>
        <taxon>Klosneuvirinae</taxon>
    </lineage>
</organism>
<dbReference type="EMBL" id="MK071980">
    <property type="protein sequence ID" value="AYV75668.1"/>
    <property type="molecule type" value="Genomic_DNA"/>
</dbReference>
<proteinExistence type="predicted"/>
<reference evidence="2" key="1">
    <citation type="submission" date="2018-10" db="EMBL/GenBank/DDBJ databases">
        <title>Hidden diversity of soil giant viruses.</title>
        <authorList>
            <person name="Schulz F."/>
            <person name="Alteio L."/>
            <person name="Goudeau D."/>
            <person name="Ryan E.M."/>
            <person name="Malmstrom R.R."/>
            <person name="Blanchard J."/>
            <person name="Woyke T."/>
        </authorList>
    </citation>
    <scope>NUCLEOTIDE SEQUENCE</scope>
    <source>
        <strain evidence="2">TEV1</strain>
    </source>
</reference>
<accession>A0A3G4ZLG7</accession>
<feature type="transmembrane region" description="Helical" evidence="1">
    <location>
        <begin position="25"/>
        <end position="45"/>
    </location>
</feature>